<evidence type="ECO:0000256" key="4">
    <source>
        <dbReference type="ARBA" id="ARBA00022679"/>
    </source>
</evidence>
<feature type="transmembrane region" description="Helical" evidence="8">
    <location>
        <begin position="26"/>
        <end position="45"/>
    </location>
</feature>
<dbReference type="RefSeq" id="WP_263413774.1">
    <property type="nucleotide sequence ID" value="NZ_BAABBH010000001.1"/>
</dbReference>
<evidence type="ECO:0000256" key="1">
    <source>
        <dbReference type="ARBA" id="ARBA00004651"/>
    </source>
</evidence>
<feature type="transmembrane region" description="Helical" evidence="8">
    <location>
        <begin position="350"/>
        <end position="366"/>
    </location>
</feature>
<dbReference type="EC" id="2.4.-.-" evidence="10"/>
<feature type="transmembrane region" description="Helical" evidence="8">
    <location>
        <begin position="373"/>
        <end position="394"/>
    </location>
</feature>
<feature type="transmembrane region" description="Helical" evidence="8">
    <location>
        <begin position="323"/>
        <end position="344"/>
    </location>
</feature>
<keyword evidence="2" id="KW-1003">Cell membrane</keyword>
<dbReference type="PANTHER" id="PTHR33908:SF11">
    <property type="entry name" value="MEMBRANE PROTEIN"/>
    <property type="match status" value="1"/>
</dbReference>
<keyword evidence="6 8" id="KW-1133">Transmembrane helix</keyword>
<keyword evidence="7 8" id="KW-0472">Membrane</keyword>
<evidence type="ECO:0000256" key="8">
    <source>
        <dbReference type="SAM" id="Phobius"/>
    </source>
</evidence>
<dbReference type="GO" id="GO:0016757">
    <property type="term" value="F:glycosyltransferase activity"/>
    <property type="evidence" value="ECO:0007669"/>
    <property type="project" value="UniProtKB-KW"/>
</dbReference>
<evidence type="ECO:0000313" key="11">
    <source>
        <dbReference type="Proteomes" id="UP001634747"/>
    </source>
</evidence>
<comment type="caution">
    <text evidence="10">The sequence shown here is derived from an EMBL/GenBank/DDBJ whole genome shotgun (WGS) entry which is preliminary data.</text>
</comment>
<sequence length="556" mass="61259">MDNSTFPVSAAEHDPPDAPTAASKGYSLPWLPLIFAGVYLLHLPLMRLPYYWDEGGYYIPAAWDFWRLGTLIPVSTVRNAHPPLPSVLLAAWWHVTGFHIYSTRLLMCLVTSVALLAVYRLARQTAGQAVAAAVTVLTALYSVWFAQSTLAHADMFAAAATLWALVFYAESFRDGQGASGAARCGAWVAVCFSLAVLSKETAIVTPAALFALEAVRWWQMRRERGGGAAGRRQAWLVAGLAFPVLPLAAWYAYHRAKTGFTFGNPEYLRYNATANLSVTRVLLSLWHRLVHLTVHMNLFVPALLTLATLGLPVLAGRRRLSRSFAVSLVVIICANWVAFSVLGGALLTRYLLPVYPLLLLLFVCEWQRRVAKWWVLAAVTLVAFAAGCVVNPPYPFAPEDNLAYEDMIRLQQQAIQQVVEHRPGATVLSAWPVTADLQRPELGYVTHPVRTAEIQNFTPEEVAKAAQEPGNFDTAIVFSTKYNPPPGGLNWASHTTQADARYFDAHRDLLPAEVARSLGGTVVWQAERHGQWAAVLQFPRSYDARLGTTTPTAALR</sequence>
<evidence type="ECO:0000256" key="5">
    <source>
        <dbReference type="ARBA" id="ARBA00022692"/>
    </source>
</evidence>
<dbReference type="InterPro" id="IPR050297">
    <property type="entry name" value="LipidA_mod_glycosyltrf_83"/>
</dbReference>
<evidence type="ECO:0000259" key="9">
    <source>
        <dbReference type="Pfam" id="PF13231"/>
    </source>
</evidence>
<feature type="domain" description="Glycosyltransferase RgtA/B/C/D-like" evidence="9">
    <location>
        <begin position="81"/>
        <end position="212"/>
    </location>
</feature>
<organism evidence="10 11">
    <name type="scientific">Terriglobus aquaticus</name>
    <dbReference type="NCBI Taxonomy" id="940139"/>
    <lineage>
        <taxon>Bacteria</taxon>
        <taxon>Pseudomonadati</taxon>
        <taxon>Acidobacteriota</taxon>
        <taxon>Terriglobia</taxon>
        <taxon>Terriglobales</taxon>
        <taxon>Acidobacteriaceae</taxon>
        <taxon>Terriglobus</taxon>
    </lineage>
</organism>
<proteinExistence type="predicted"/>
<gene>
    <name evidence="10" type="ORF">ACK2TP_02730</name>
</gene>
<feature type="transmembrane region" description="Helical" evidence="8">
    <location>
        <begin position="289"/>
        <end position="311"/>
    </location>
</feature>
<dbReference type="PANTHER" id="PTHR33908">
    <property type="entry name" value="MANNOSYLTRANSFERASE YKCB-RELATED"/>
    <property type="match status" value="1"/>
</dbReference>
<protein>
    <submittedName>
        <fullName evidence="10">ArnT family glycosyltransferase</fullName>
        <ecNumber evidence="10">2.4.-.-</ecNumber>
    </submittedName>
</protein>
<feature type="transmembrane region" description="Helical" evidence="8">
    <location>
        <begin position="150"/>
        <end position="168"/>
    </location>
</feature>
<accession>A0ABW9KI82</accession>
<reference evidence="10 11" key="1">
    <citation type="submission" date="2024-12" db="EMBL/GenBank/DDBJ databases">
        <authorList>
            <person name="Lee Y."/>
        </authorList>
    </citation>
    <scope>NUCLEOTIDE SEQUENCE [LARGE SCALE GENOMIC DNA]</scope>
    <source>
        <strain evidence="10 11">03SUJ4</strain>
    </source>
</reference>
<dbReference type="Pfam" id="PF13231">
    <property type="entry name" value="PMT_2"/>
    <property type="match status" value="1"/>
</dbReference>
<dbReference type="InterPro" id="IPR038731">
    <property type="entry name" value="RgtA/B/C-like"/>
</dbReference>
<feature type="transmembrane region" description="Helical" evidence="8">
    <location>
        <begin position="234"/>
        <end position="253"/>
    </location>
</feature>
<evidence type="ECO:0000256" key="3">
    <source>
        <dbReference type="ARBA" id="ARBA00022676"/>
    </source>
</evidence>
<keyword evidence="4 10" id="KW-0808">Transferase</keyword>
<comment type="subcellular location">
    <subcellularLocation>
        <location evidence="1">Cell membrane</location>
        <topology evidence="1">Multi-pass membrane protein</topology>
    </subcellularLocation>
</comment>
<keyword evidence="11" id="KW-1185">Reference proteome</keyword>
<keyword evidence="5 8" id="KW-0812">Transmembrane</keyword>
<feature type="transmembrane region" description="Helical" evidence="8">
    <location>
        <begin position="98"/>
        <end position="119"/>
    </location>
</feature>
<evidence type="ECO:0000313" key="10">
    <source>
        <dbReference type="EMBL" id="MFN2974666.1"/>
    </source>
</evidence>
<evidence type="ECO:0000256" key="2">
    <source>
        <dbReference type="ARBA" id="ARBA00022475"/>
    </source>
</evidence>
<evidence type="ECO:0000256" key="7">
    <source>
        <dbReference type="ARBA" id="ARBA00023136"/>
    </source>
</evidence>
<feature type="transmembrane region" description="Helical" evidence="8">
    <location>
        <begin position="126"/>
        <end position="144"/>
    </location>
</feature>
<keyword evidence="3 10" id="KW-0328">Glycosyltransferase</keyword>
<dbReference type="Proteomes" id="UP001634747">
    <property type="component" value="Unassembled WGS sequence"/>
</dbReference>
<dbReference type="EMBL" id="JBJYXY010000001">
    <property type="protein sequence ID" value="MFN2974666.1"/>
    <property type="molecule type" value="Genomic_DNA"/>
</dbReference>
<name>A0ABW9KI82_9BACT</name>
<evidence type="ECO:0000256" key="6">
    <source>
        <dbReference type="ARBA" id="ARBA00022989"/>
    </source>
</evidence>